<sequence length="49" mass="5521">KNNNITLKDRQWNCPKCGTQHQRDHNAAINILNEGLKTLKKNKPRGPGG</sequence>
<feature type="non-terminal residue" evidence="3">
    <location>
        <position position="1"/>
    </location>
</feature>
<dbReference type="EMBL" id="SUTK01000055">
    <property type="protein sequence ID" value="MBE6502397.1"/>
    <property type="molecule type" value="Genomic_DNA"/>
</dbReference>
<evidence type="ECO:0000256" key="1">
    <source>
        <dbReference type="ARBA" id="ARBA00023125"/>
    </source>
</evidence>
<dbReference type="Proteomes" id="UP000783037">
    <property type="component" value="Unassembled WGS sequence"/>
</dbReference>
<feature type="domain" description="Cas12f1-like TNB" evidence="2">
    <location>
        <begin position="7"/>
        <end position="31"/>
    </location>
</feature>
<name>A0A8T3VEQ6_9EURY</name>
<dbReference type="AlphaFoldDB" id="A0A8T3VEQ6"/>
<evidence type="ECO:0000313" key="3">
    <source>
        <dbReference type="EMBL" id="MBE6502397.1"/>
    </source>
</evidence>
<reference evidence="3" key="1">
    <citation type="submission" date="2019-04" db="EMBL/GenBank/DDBJ databases">
        <title>Evolution of Biomass-Degrading Anaerobic Consortia Revealed by Metagenomics.</title>
        <authorList>
            <person name="Peng X."/>
        </authorList>
    </citation>
    <scope>NUCLEOTIDE SEQUENCE</scope>
    <source>
        <strain evidence="3">SIG18</strain>
    </source>
</reference>
<evidence type="ECO:0000259" key="2">
    <source>
        <dbReference type="Pfam" id="PF07282"/>
    </source>
</evidence>
<comment type="caution">
    <text evidence="3">The sequence shown here is derived from an EMBL/GenBank/DDBJ whole genome shotgun (WGS) entry which is preliminary data.</text>
</comment>
<protein>
    <submittedName>
        <fullName evidence="3">Transposase</fullName>
    </submittedName>
</protein>
<gene>
    <name evidence="3" type="ORF">E7Z79_08160</name>
</gene>
<organism evidence="3 4">
    <name type="scientific">Methanobrevibacter thaueri</name>
    <dbReference type="NCBI Taxonomy" id="190975"/>
    <lineage>
        <taxon>Archaea</taxon>
        <taxon>Methanobacteriati</taxon>
        <taxon>Methanobacteriota</taxon>
        <taxon>Methanomada group</taxon>
        <taxon>Methanobacteria</taxon>
        <taxon>Methanobacteriales</taxon>
        <taxon>Methanobacteriaceae</taxon>
        <taxon>Methanobrevibacter</taxon>
    </lineage>
</organism>
<proteinExistence type="predicted"/>
<dbReference type="InterPro" id="IPR010095">
    <property type="entry name" value="Cas12f1-like_TNB"/>
</dbReference>
<dbReference type="Pfam" id="PF07282">
    <property type="entry name" value="Cas12f1-like_TNB"/>
    <property type="match status" value="1"/>
</dbReference>
<evidence type="ECO:0000313" key="4">
    <source>
        <dbReference type="Proteomes" id="UP000783037"/>
    </source>
</evidence>
<dbReference type="GO" id="GO:0003677">
    <property type="term" value="F:DNA binding"/>
    <property type="evidence" value="ECO:0007669"/>
    <property type="project" value="UniProtKB-KW"/>
</dbReference>
<keyword evidence="1" id="KW-0238">DNA-binding</keyword>
<accession>A0A8T3VEQ6</accession>